<evidence type="ECO:0000313" key="5">
    <source>
        <dbReference type="EMBL" id="PSN83948.1"/>
    </source>
</evidence>
<comment type="caution">
    <text evidence="5">The sequence shown here is derived from an EMBL/GenBank/DDBJ whole genome shotgun (WGS) entry which is preliminary data.</text>
</comment>
<evidence type="ECO:0000256" key="2">
    <source>
        <dbReference type="ARBA" id="ARBA00022741"/>
    </source>
</evidence>
<sequence length="181" mass="20255">MPFKMYTRSGDKGETSLFGGIRVKKTDQRVIAYGCVDELNSLLGVVRSVVTEERIKQLIFKEQRRLFKVGADLATPLSAKTPKPIERISDEDIRELEEEIDALNVKPINAFVVPGSSQPSAYLHYARAVTRRAEREVWKLLESGADANPKVAVYLNRLSSLLFVAALYVNESAGVSEDKWP</sequence>
<evidence type="ECO:0000313" key="6">
    <source>
        <dbReference type="Proteomes" id="UP000240880"/>
    </source>
</evidence>
<organism evidence="5 6">
    <name type="scientific">Candidatus Marsarchaeota G1 archaeon OSP_D</name>
    <dbReference type="NCBI Taxonomy" id="1978155"/>
    <lineage>
        <taxon>Archaea</taxon>
        <taxon>Candidatus Marsarchaeota</taxon>
        <taxon>Candidatus Marsarchaeota group 1</taxon>
    </lineage>
</organism>
<dbReference type="NCBIfam" id="TIGR00636">
    <property type="entry name" value="PduO_Nterm"/>
    <property type="match status" value="1"/>
</dbReference>
<dbReference type="SUPFAM" id="SSF89028">
    <property type="entry name" value="Cobalamin adenosyltransferase-like"/>
    <property type="match status" value="1"/>
</dbReference>
<evidence type="ECO:0000256" key="1">
    <source>
        <dbReference type="ARBA" id="ARBA00022679"/>
    </source>
</evidence>
<accession>A0A2R6AC84</accession>
<evidence type="ECO:0000256" key="3">
    <source>
        <dbReference type="ARBA" id="ARBA00022840"/>
    </source>
</evidence>
<dbReference type="InterPro" id="IPR016030">
    <property type="entry name" value="CblAdoTrfase-like"/>
</dbReference>
<name>A0A2R6AC84_9ARCH</name>
<dbReference type="Pfam" id="PF01923">
    <property type="entry name" value="Cob_adeno_trans"/>
    <property type="match status" value="1"/>
</dbReference>
<dbReference type="InterPro" id="IPR029499">
    <property type="entry name" value="PduO-typ"/>
</dbReference>
<dbReference type="Gene3D" id="1.20.1200.10">
    <property type="entry name" value="Cobalamin adenosyltransferase-like"/>
    <property type="match status" value="1"/>
</dbReference>
<keyword evidence="2" id="KW-0547">Nucleotide-binding</keyword>
<dbReference type="GO" id="GO:0005524">
    <property type="term" value="F:ATP binding"/>
    <property type="evidence" value="ECO:0007669"/>
    <property type="project" value="UniProtKB-KW"/>
</dbReference>
<proteinExistence type="predicted"/>
<dbReference type="PANTHER" id="PTHR12213:SF0">
    <property type="entry name" value="CORRINOID ADENOSYLTRANSFERASE MMAB"/>
    <property type="match status" value="1"/>
</dbReference>
<gene>
    <name evidence="5" type="ORF">B9Q01_02895</name>
</gene>
<protein>
    <submittedName>
        <fullName evidence="5">ATP:cob(I)alamin adenosyltransferase</fullName>
    </submittedName>
</protein>
<evidence type="ECO:0000259" key="4">
    <source>
        <dbReference type="Pfam" id="PF01923"/>
    </source>
</evidence>
<dbReference type="EMBL" id="NEXC01000011">
    <property type="protein sequence ID" value="PSN83948.1"/>
    <property type="molecule type" value="Genomic_DNA"/>
</dbReference>
<dbReference type="GO" id="GO:0008817">
    <property type="term" value="F:corrinoid adenosyltransferase activity"/>
    <property type="evidence" value="ECO:0007669"/>
    <property type="project" value="TreeGrafter"/>
</dbReference>
<dbReference type="PANTHER" id="PTHR12213">
    <property type="entry name" value="CORRINOID ADENOSYLTRANSFERASE"/>
    <property type="match status" value="1"/>
</dbReference>
<keyword evidence="1 5" id="KW-0808">Transferase</keyword>
<dbReference type="Proteomes" id="UP000240880">
    <property type="component" value="Unassembled WGS sequence"/>
</dbReference>
<dbReference type="InterPro" id="IPR036451">
    <property type="entry name" value="CblAdoTrfase-like_sf"/>
</dbReference>
<reference evidence="5 6" key="1">
    <citation type="submission" date="2017-04" db="EMBL/GenBank/DDBJ databases">
        <title>Novel microbial lineages endemic to geothermal iron-oxide mats fill important gaps in the evolutionary history of Archaea.</title>
        <authorList>
            <person name="Jay Z.J."/>
            <person name="Beam J.P."/>
            <person name="Dlakic M."/>
            <person name="Rusch D.B."/>
            <person name="Kozubal M.A."/>
            <person name="Inskeep W.P."/>
        </authorList>
    </citation>
    <scope>NUCLEOTIDE SEQUENCE [LARGE SCALE GENOMIC DNA]</scope>
    <source>
        <strain evidence="5">OSP_D</strain>
    </source>
</reference>
<dbReference type="AlphaFoldDB" id="A0A2R6AC84"/>
<feature type="domain" description="Cobalamin adenosyltransferase-like" evidence="4">
    <location>
        <begin position="5"/>
        <end position="169"/>
    </location>
</feature>
<keyword evidence="3" id="KW-0067">ATP-binding</keyword>